<protein>
    <submittedName>
        <fullName evidence="1">Uncharacterized protein</fullName>
    </submittedName>
</protein>
<name>A0A7N0VAP7_KALFE</name>
<dbReference type="AlphaFoldDB" id="A0A7N0VAP7"/>
<dbReference type="Gramene" id="Kaladp0515s0060.1.v1.1">
    <property type="protein sequence ID" value="Kaladp0515s0060.1.v1.1.CDS.1"/>
    <property type="gene ID" value="Kaladp0515s0060.v1.1"/>
</dbReference>
<reference evidence="1" key="1">
    <citation type="submission" date="2021-01" db="UniProtKB">
        <authorList>
            <consortium name="EnsemblPlants"/>
        </authorList>
    </citation>
    <scope>IDENTIFICATION</scope>
</reference>
<dbReference type="Proteomes" id="UP000594263">
    <property type="component" value="Unplaced"/>
</dbReference>
<accession>A0A7N0VAP7</accession>
<organism evidence="1 2">
    <name type="scientific">Kalanchoe fedtschenkoi</name>
    <name type="common">Lavender scallops</name>
    <name type="synonym">South American air plant</name>
    <dbReference type="NCBI Taxonomy" id="63787"/>
    <lineage>
        <taxon>Eukaryota</taxon>
        <taxon>Viridiplantae</taxon>
        <taxon>Streptophyta</taxon>
        <taxon>Embryophyta</taxon>
        <taxon>Tracheophyta</taxon>
        <taxon>Spermatophyta</taxon>
        <taxon>Magnoliopsida</taxon>
        <taxon>eudicotyledons</taxon>
        <taxon>Gunneridae</taxon>
        <taxon>Pentapetalae</taxon>
        <taxon>Saxifragales</taxon>
        <taxon>Crassulaceae</taxon>
        <taxon>Kalanchoe</taxon>
    </lineage>
</organism>
<evidence type="ECO:0000313" key="1">
    <source>
        <dbReference type="EnsemblPlants" id="Kaladp0515s0060.1.v1.1.CDS.1"/>
    </source>
</evidence>
<sequence length="51" mass="5739">MRFVYQSNVKNFSSAAALLVIQLPWETLCGKSELSERESVMSVHSYVSNSN</sequence>
<dbReference type="EnsemblPlants" id="Kaladp0515s0060.1.v1.1">
    <property type="protein sequence ID" value="Kaladp0515s0060.1.v1.1.CDS.1"/>
    <property type="gene ID" value="Kaladp0515s0060.v1.1"/>
</dbReference>
<evidence type="ECO:0000313" key="2">
    <source>
        <dbReference type="Proteomes" id="UP000594263"/>
    </source>
</evidence>
<keyword evidence="2" id="KW-1185">Reference proteome</keyword>
<proteinExistence type="predicted"/>